<evidence type="ECO:0000256" key="3">
    <source>
        <dbReference type="ARBA" id="ARBA00022801"/>
    </source>
</evidence>
<evidence type="ECO:0000313" key="9">
    <source>
        <dbReference type="EMBL" id="GAA4629177.1"/>
    </source>
</evidence>
<dbReference type="InterPro" id="IPR036852">
    <property type="entry name" value="Peptidase_S8/S53_dom_sf"/>
</dbReference>
<evidence type="ECO:0000256" key="2">
    <source>
        <dbReference type="ARBA" id="ARBA00022670"/>
    </source>
</evidence>
<feature type="active site" description="Charge relay system" evidence="5">
    <location>
        <position position="256"/>
    </location>
</feature>
<dbReference type="PROSITE" id="PS00137">
    <property type="entry name" value="SUBTILASE_HIS"/>
    <property type="match status" value="1"/>
</dbReference>
<dbReference type="CDD" id="cd07487">
    <property type="entry name" value="Peptidases_S8_1"/>
    <property type="match status" value="1"/>
</dbReference>
<sequence>MRRRLLSAATATAVAAALLGIPSIGPAAAGPAKSSAVDKAAHGPTITLLTGDTVRLDKAPDGTQTATVVKDVGPQGDIVFQQMNGGLYALNGQVVRLIGQGRLDRELFDLTRLAKDGYDDAHTDQLPVITTYRPGHVAAKAAPRWMAKQRALPSVRAQAQAVRKADAATALADLTRSGSDVQKVWLDGKAHASLDVSVPAVGAPAAWAAGYTGKGVKVAVLDTGIDAAHPDFAGRIVARRSFVPGDADDVHDKYGHGTHVTSILAGTGAASGGKYRGVAPDADLVIGKVLDDQGSGTDSEIIAGMEWAAGQGAKVVSMSIGSIPTDGTDPLAQAVNRISDASGTLFVIAAGNNGQSEATLVDSPGSADRALTVGSVDKRGTHDLSYFSSAGPRIGDRAVKPEITAPGSDIVAARATGGIIGDPVDAHYTQMSGTSMATPHVAGGAVLLAQEHPDWTRDQLKDALVSAADPGNLPNTPVTWQGGGMLDLKQSTAGGLVATGTLNIGMIAPPYPATATGTVTFRNPGGTAVHAGLGLDLFGMDKKLMKATAFDPGDKVTVSPSAVDVPAGGTATATVTVRLADLAVGSYYGYLRAGVEGGDAVRTTIGFTKDPQRARLTVRGIDRNGVPETTTSYSWVNLMDLETGQVWPGWFENGVANFDLLGPDPRIPVGRYAVLGNIAGFPVDPPYWHTSETVGGDPELNLTKDTTINIDARLGKPVRFKTHLPAEQPGDQALTMEWRRVVGPDGYQLGMLRQSIGARAELYVIPGGGDTTTGTFTMDIGATLVAPTLTMAAHGHGAPRVLHARYAHEGDRCTDYLPCVAPFRSPGAYAVVDAGNGTPDELATAKVNGRVALVHEVAPDLNNLPSVDKVTANAAAAGAAGVLIAIGDAGPAWRTAVDHTATPVAVLTRVEGEQLTKAVKTGPVTITTGGQAISPYMYNLSEHLTKRLPDDPTFAANPKTLATVTARYHGDTPGRIYSVIGRAGGVTTRVKAPYVRTEYVSPGDQGRYPWLSYLHNFWTDESSLFPVTLVAGRHVTADYGTGPIAPGRGSSMNASWSGPEYGGFIGFSNLSLFPIGTGQRYLHQYGNEPLHLRILHNGQVVCDQTNSRSCPISTADPGRYRLELDATNVQRDTSTSTHTVWEVNAAFGNGSAPLPMLSFGYDVPLDLLNSVAGGSRYTARINTAYQAAYTAGRGPFTVQAWVSHDGGRTWTGLGSRTTDKAGDARFGIRTPKGAKAVTLRVKATDADGNSVDQTINDAWHVR</sequence>
<dbReference type="PANTHER" id="PTHR43399">
    <property type="entry name" value="SUBTILISIN-RELATED"/>
    <property type="match status" value="1"/>
</dbReference>
<dbReference type="Proteomes" id="UP001501442">
    <property type="component" value="Unassembled WGS sequence"/>
</dbReference>
<proteinExistence type="inferred from homology"/>
<dbReference type="RefSeq" id="WP_345433281.1">
    <property type="nucleotide sequence ID" value="NZ_BAABHK010000006.1"/>
</dbReference>
<dbReference type="InterPro" id="IPR051048">
    <property type="entry name" value="Peptidase_S8/S53_subtilisin"/>
</dbReference>
<accession>A0ABP8UCX3</accession>
<feature type="active site" description="Charge relay system" evidence="5">
    <location>
        <position position="222"/>
    </location>
</feature>
<dbReference type="PANTHER" id="PTHR43399:SF4">
    <property type="entry name" value="CELL WALL-ASSOCIATED PROTEASE"/>
    <property type="match status" value="1"/>
</dbReference>
<evidence type="ECO:0000256" key="7">
    <source>
        <dbReference type="SAM" id="SignalP"/>
    </source>
</evidence>
<dbReference type="SUPFAM" id="SSF52743">
    <property type="entry name" value="Subtilisin-like"/>
    <property type="match status" value="1"/>
</dbReference>
<dbReference type="InterPro" id="IPR023828">
    <property type="entry name" value="Peptidase_S8_Ser-AS"/>
</dbReference>
<feature type="chain" id="PRO_5045628464" evidence="7">
    <location>
        <begin position="30"/>
        <end position="1262"/>
    </location>
</feature>
<evidence type="ECO:0000313" key="10">
    <source>
        <dbReference type="Proteomes" id="UP001501442"/>
    </source>
</evidence>
<keyword evidence="10" id="KW-1185">Reference proteome</keyword>
<keyword evidence="4 5" id="KW-0720">Serine protease</keyword>
<protein>
    <submittedName>
        <fullName evidence="9">S8 family serine peptidase</fullName>
    </submittedName>
</protein>
<evidence type="ECO:0000256" key="4">
    <source>
        <dbReference type="ARBA" id="ARBA00022825"/>
    </source>
</evidence>
<comment type="similarity">
    <text evidence="1 5 6">Belongs to the peptidase S8 family.</text>
</comment>
<evidence type="ECO:0000259" key="8">
    <source>
        <dbReference type="Pfam" id="PF00082"/>
    </source>
</evidence>
<feature type="domain" description="Peptidase S8/S53" evidence="8">
    <location>
        <begin position="213"/>
        <end position="471"/>
    </location>
</feature>
<feature type="signal peptide" evidence="7">
    <location>
        <begin position="1"/>
        <end position="29"/>
    </location>
</feature>
<dbReference type="InterPro" id="IPR015500">
    <property type="entry name" value="Peptidase_S8_subtilisin-rel"/>
</dbReference>
<evidence type="ECO:0000256" key="5">
    <source>
        <dbReference type="PROSITE-ProRule" id="PRU01240"/>
    </source>
</evidence>
<evidence type="ECO:0000256" key="6">
    <source>
        <dbReference type="RuleBase" id="RU003355"/>
    </source>
</evidence>
<dbReference type="Gene3D" id="3.50.30.30">
    <property type="match status" value="1"/>
</dbReference>
<keyword evidence="3 5" id="KW-0378">Hydrolase</keyword>
<dbReference type="InterPro" id="IPR022398">
    <property type="entry name" value="Peptidase_S8_His-AS"/>
</dbReference>
<dbReference type="InterPro" id="IPR023827">
    <property type="entry name" value="Peptidase_S8_Asp-AS"/>
</dbReference>
<gene>
    <name evidence="9" type="ORF">GCM10023196_048810</name>
</gene>
<dbReference type="PROSITE" id="PS00136">
    <property type="entry name" value="SUBTILASE_ASP"/>
    <property type="match status" value="1"/>
</dbReference>
<evidence type="ECO:0000256" key="1">
    <source>
        <dbReference type="ARBA" id="ARBA00011073"/>
    </source>
</evidence>
<dbReference type="PROSITE" id="PS00138">
    <property type="entry name" value="SUBTILASE_SER"/>
    <property type="match status" value="1"/>
</dbReference>
<reference evidence="10" key="1">
    <citation type="journal article" date="2019" name="Int. J. Syst. Evol. Microbiol.">
        <title>The Global Catalogue of Microorganisms (GCM) 10K type strain sequencing project: providing services to taxonomists for standard genome sequencing and annotation.</title>
        <authorList>
            <consortium name="The Broad Institute Genomics Platform"/>
            <consortium name="The Broad Institute Genome Sequencing Center for Infectious Disease"/>
            <person name="Wu L."/>
            <person name="Ma J."/>
        </authorList>
    </citation>
    <scope>NUCLEOTIDE SEQUENCE [LARGE SCALE GENOMIC DNA]</scope>
    <source>
        <strain evidence="10">JCM 17939</strain>
    </source>
</reference>
<name>A0ABP8UCX3_9ACTN</name>
<keyword evidence="7" id="KW-0732">Signal</keyword>
<dbReference type="SUPFAM" id="SSF52025">
    <property type="entry name" value="PA domain"/>
    <property type="match status" value="1"/>
</dbReference>
<dbReference type="PRINTS" id="PR00723">
    <property type="entry name" value="SUBTILISIN"/>
</dbReference>
<dbReference type="Pfam" id="PF00082">
    <property type="entry name" value="Peptidase_S8"/>
    <property type="match status" value="1"/>
</dbReference>
<keyword evidence="2 5" id="KW-0645">Protease</keyword>
<dbReference type="EMBL" id="BAABHK010000006">
    <property type="protein sequence ID" value="GAA4629177.1"/>
    <property type="molecule type" value="Genomic_DNA"/>
</dbReference>
<feature type="active site" description="Charge relay system" evidence="5">
    <location>
        <position position="435"/>
    </location>
</feature>
<dbReference type="InterPro" id="IPR046450">
    <property type="entry name" value="PA_dom_sf"/>
</dbReference>
<dbReference type="PROSITE" id="PS51892">
    <property type="entry name" value="SUBTILASE"/>
    <property type="match status" value="1"/>
</dbReference>
<comment type="caution">
    <text evidence="9">The sequence shown here is derived from an EMBL/GenBank/DDBJ whole genome shotgun (WGS) entry which is preliminary data.</text>
</comment>
<organism evidence="9 10">
    <name type="scientific">Actinoallomurus vinaceus</name>
    <dbReference type="NCBI Taxonomy" id="1080074"/>
    <lineage>
        <taxon>Bacteria</taxon>
        <taxon>Bacillati</taxon>
        <taxon>Actinomycetota</taxon>
        <taxon>Actinomycetes</taxon>
        <taxon>Streptosporangiales</taxon>
        <taxon>Thermomonosporaceae</taxon>
        <taxon>Actinoallomurus</taxon>
    </lineage>
</organism>
<dbReference type="InterPro" id="IPR000209">
    <property type="entry name" value="Peptidase_S8/S53_dom"/>
</dbReference>
<dbReference type="Gene3D" id="3.40.50.200">
    <property type="entry name" value="Peptidase S8/S53 domain"/>
    <property type="match status" value="1"/>
</dbReference>